<dbReference type="EMBL" id="FOTG01000004">
    <property type="protein sequence ID" value="SFL21181.1"/>
    <property type="molecule type" value="Genomic_DNA"/>
</dbReference>
<dbReference type="Pfam" id="PF08241">
    <property type="entry name" value="Methyltransf_11"/>
    <property type="match status" value="1"/>
</dbReference>
<dbReference type="InterPro" id="IPR013216">
    <property type="entry name" value="Methyltransf_11"/>
</dbReference>
<gene>
    <name evidence="2" type="ORF">H702_09420</name>
    <name evidence="3" type="ORF">SAMN02910290_00909</name>
</gene>
<keyword evidence="2" id="KW-0808">Transferase</keyword>
<dbReference type="SUPFAM" id="SSF53335">
    <property type="entry name" value="S-adenosyl-L-methionine-dependent methyltransferases"/>
    <property type="match status" value="1"/>
</dbReference>
<evidence type="ECO:0000313" key="3">
    <source>
        <dbReference type="EMBL" id="SFL21181.1"/>
    </source>
</evidence>
<accession>A0A091BMP3</accession>
<dbReference type="AlphaFoldDB" id="A0A091BMP3"/>
<dbReference type="GO" id="GO:0008757">
    <property type="term" value="F:S-adenosylmethionine-dependent methyltransferase activity"/>
    <property type="evidence" value="ECO:0007669"/>
    <property type="project" value="InterPro"/>
</dbReference>
<dbReference type="CDD" id="cd02440">
    <property type="entry name" value="AdoMet_MTases"/>
    <property type="match status" value="1"/>
</dbReference>
<dbReference type="InterPro" id="IPR029063">
    <property type="entry name" value="SAM-dependent_MTases_sf"/>
</dbReference>
<dbReference type="InterPro" id="IPR050508">
    <property type="entry name" value="Methyltransf_Superfamily"/>
</dbReference>
<keyword evidence="2" id="KW-0489">Methyltransferase</keyword>
<name>A0A091BMP3_STREI</name>
<dbReference type="PANTHER" id="PTHR42912">
    <property type="entry name" value="METHYLTRANSFERASE"/>
    <property type="match status" value="1"/>
</dbReference>
<evidence type="ECO:0000313" key="2">
    <source>
        <dbReference type="EMBL" id="KFN85959.1"/>
    </source>
</evidence>
<dbReference type="Gene3D" id="3.40.50.150">
    <property type="entry name" value="Vaccinia Virus protein VP39"/>
    <property type="match status" value="1"/>
</dbReference>
<reference evidence="2 4" key="1">
    <citation type="journal article" date="2014" name="Genome Announc.">
        <title>Draft Genome Sequences of Streptococcus bovis Strains ATCC 33317 and JB1.</title>
        <authorList>
            <person name="Benahmed F.H."/>
            <person name="Gopinath G.R."/>
            <person name="Harbottle H."/>
            <person name="Cotta M.A."/>
            <person name="Luo Y."/>
            <person name="Henderson C."/>
            <person name="Teri P."/>
            <person name="Soppet D."/>
            <person name="Rasmussen M."/>
            <person name="Whitehead T.R."/>
            <person name="Davidson M."/>
        </authorList>
    </citation>
    <scope>NUCLEOTIDE SEQUENCE [LARGE SCALE GENOMIC DNA]</scope>
    <source>
        <strain evidence="2 4">JB1</strain>
    </source>
</reference>
<proteinExistence type="predicted"/>
<keyword evidence="5" id="KW-1185">Reference proteome</keyword>
<comment type="caution">
    <text evidence="2">The sequence shown here is derived from an EMBL/GenBank/DDBJ whole genome shotgun (WGS) entry which is preliminary data.</text>
</comment>
<feature type="domain" description="Methyltransferase type 11" evidence="1">
    <location>
        <begin position="37"/>
        <end position="126"/>
    </location>
</feature>
<protein>
    <submittedName>
        <fullName evidence="3">Methyltransferase domain-containing protein</fullName>
    </submittedName>
    <submittedName>
        <fullName evidence="2">S-adenosylmethionine-dependent methyltransferase</fullName>
    </submittedName>
</protein>
<dbReference type="Proteomes" id="UP000182793">
    <property type="component" value="Unassembled WGS sequence"/>
</dbReference>
<organism evidence="2 4">
    <name type="scientific">Streptococcus equinus JB1</name>
    <dbReference type="NCBI Taxonomy" id="1294274"/>
    <lineage>
        <taxon>Bacteria</taxon>
        <taxon>Bacillati</taxon>
        <taxon>Bacillota</taxon>
        <taxon>Bacilli</taxon>
        <taxon>Lactobacillales</taxon>
        <taxon>Streptococcaceae</taxon>
        <taxon>Streptococcus</taxon>
    </lineage>
</organism>
<dbReference type="EMBL" id="AUZH01000035">
    <property type="protein sequence ID" value="KFN85959.1"/>
    <property type="molecule type" value="Genomic_DNA"/>
</dbReference>
<dbReference type="Proteomes" id="UP000029382">
    <property type="component" value="Unassembled WGS sequence"/>
</dbReference>
<sequence length="238" mass="27414">MTVNINAYKEMLNQPWGKIMYRLIFAQLNHIKDKQILDFGAGFGTTSEYLSQNNTVTAIEPNADMLFADGTQTFTKINGSLDALKELPDSSFDIIVCHNVFEYIDKSQHQKYLNEFERLLKPHGELSLIKHNLTGKVLHQVIFNNNIEDALYLLDGKDSYNSSSFGRGETYSIEELTNKTNLTLENYQGLRTFYALQPNEFKTEDGWLERLTKMELAVANQKPYKDIAFLQHLTLRKN</sequence>
<evidence type="ECO:0000313" key="4">
    <source>
        <dbReference type="Proteomes" id="UP000029382"/>
    </source>
</evidence>
<evidence type="ECO:0000313" key="5">
    <source>
        <dbReference type="Proteomes" id="UP000182793"/>
    </source>
</evidence>
<dbReference type="RefSeq" id="WP_039697428.1">
    <property type="nucleotide sequence ID" value="NZ_AUZH01000035.1"/>
</dbReference>
<reference evidence="3 5" key="2">
    <citation type="submission" date="2016-10" db="EMBL/GenBank/DDBJ databases">
        <authorList>
            <person name="Varghese N."/>
            <person name="Submissions S."/>
        </authorList>
    </citation>
    <scope>NUCLEOTIDE SEQUENCE [LARGE SCALE GENOMIC DNA]</scope>
    <source>
        <strain evidence="3 5">JB1</strain>
    </source>
</reference>
<dbReference type="GO" id="GO:0032259">
    <property type="term" value="P:methylation"/>
    <property type="evidence" value="ECO:0007669"/>
    <property type="project" value="UniProtKB-KW"/>
</dbReference>
<evidence type="ECO:0000259" key="1">
    <source>
        <dbReference type="Pfam" id="PF08241"/>
    </source>
</evidence>